<name>A0ACC2JP28_9PEZI</name>
<sequence>MTTRPTQEHVRAILFPVDEKRPKLIWLHCEWVDREEHYDRKWQSRNATLFLNGDRGTDYSVGHNPILARHPANPVYVSCRQTFLVDGSAPNMSVEVITNTMPGLHHDWRGPFLAYGKVGPSLSGDQYRDVDMTDFRHIADYFTSYNSDRVSSVAITPPTALKIKGVKINCTGDQKIFNKPHFEEIELSPTDKIFIDHDTSDIAERIGLPIFTKRCFLHPNLMNKQNRELLKDDAPFLNHDAVLLHLCCDPKAELDPSKGTVGWGLPSVMWSQSAGSAIVVRQDKKPLLPWHMEALCKFCRYNVVDLLWHPQAIQEPAMRDRVLSFICQPAFSMFWGKMVEEKRENCVVVDAPSPYEV</sequence>
<keyword evidence="2" id="KW-1185">Reference proteome</keyword>
<accession>A0ACC2JP28</accession>
<evidence type="ECO:0000313" key="1">
    <source>
        <dbReference type="EMBL" id="KAJ8129261.1"/>
    </source>
</evidence>
<gene>
    <name evidence="1" type="ORF">O1611_g4375</name>
</gene>
<organism evidence="1 2">
    <name type="scientific">Lasiodiplodia mahajangana</name>
    <dbReference type="NCBI Taxonomy" id="1108764"/>
    <lineage>
        <taxon>Eukaryota</taxon>
        <taxon>Fungi</taxon>
        <taxon>Dikarya</taxon>
        <taxon>Ascomycota</taxon>
        <taxon>Pezizomycotina</taxon>
        <taxon>Dothideomycetes</taxon>
        <taxon>Dothideomycetes incertae sedis</taxon>
        <taxon>Botryosphaeriales</taxon>
        <taxon>Botryosphaeriaceae</taxon>
        <taxon>Lasiodiplodia</taxon>
    </lineage>
</organism>
<dbReference type="EMBL" id="JAPUUL010000816">
    <property type="protein sequence ID" value="KAJ8129261.1"/>
    <property type="molecule type" value="Genomic_DNA"/>
</dbReference>
<protein>
    <submittedName>
        <fullName evidence="1">Uncharacterized protein</fullName>
    </submittedName>
</protein>
<evidence type="ECO:0000313" key="2">
    <source>
        <dbReference type="Proteomes" id="UP001153332"/>
    </source>
</evidence>
<comment type="caution">
    <text evidence="1">The sequence shown here is derived from an EMBL/GenBank/DDBJ whole genome shotgun (WGS) entry which is preliminary data.</text>
</comment>
<dbReference type="Proteomes" id="UP001153332">
    <property type="component" value="Unassembled WGS sequence"/>
</dbReference>
<proteinExistence type="predicted"/>
<reference evidence="1" key="1">
    <citation type="submission" date="2022-12" db="EMBL/GenBank/DDBJ databases">
        <title>Genome Sequence of Lasiodiplodia mahajangana.</title>
        <authorList>
            <person name="Buettner E."/>
        </authorList>
    </citation>
    <scope>NUCLEOTIDE SEQUENCE</scope>
    <source>
        <strain evidence="1">VT137</strain>
    </source>
</reference>